<keyword evidence="5" id="KW-1185">Reference proteome</keyword>
<accession>A0A1A9AF40</accession>
<reference evidence="2" key="2">
    <citation type="submission" date="2016-05" db="EMBL/GenBank/DDBJ databases">
        <authorList>
            <person name="Lavstsen T."/>
            <person name="Jespersen J.S."/>
        </authorList>
    </citation>
    <scope>NUCLEOTIDE SEQUENCE [LARGE SCALE GENOMIC DNA]</scope>
</reference>
<evidence type="ECO:0000256" key="1">
    <source>
        <dbReference type="SAM" id="Phobius"/>
    </source>
</evidence>
<dbReference type="AlphaFoldDB" id="A0A1A9AF40"/>
<dbReference type="Proteomes" id="UP000078555">
    <property type="component" value="Unassembled WGS sequence"/>
</dbReference>
<keyword evidence="1" id="KW-0472">Membrane</keyword>
<organism evidence="2 5">
    <name type="scientific">Plasmodium ovale wallikeri</name>
    <dbReference type="NCBI Taxonomy" id="864142"/>
    <lineage>
        <taxon>Eukaryota</taxon>
        <taxon>Sar</taxon>
        <taxon>Alveolata</taxon>
        <taxon>Apicomplexa</taxon>
        <taxon>Aconoidasida</taxon>
        <taxon>Haemosporida</taxon>
        <taxon>Plasmodiidae</taxon>
        <taxon>Plasmodium</taxon>
        <taxon>Plasmodium (Plasmodium)</taxon>
    </lineage>
</organism>
<proteinExistence type="predicted"/>
<dbReference type="EMBL" id="FLRD01000596">
    <property type="protein sequence ID" value="SBT55150.1"/>
    <property type="molecule type" value="Genomic_DNA"/>
</dbReference>
<gene>
    <name evidence="2" type="ORF">POVWA1_067960</name>
    <name evidence="3" type="ORF">POVWA2_072840</name>
</gene>
<evidence type="ECO:0000313" key="3">
    <source>
        <dbReference type="EMBL" id="SBT56302.1"/>
    </source>
</evidence>
<evidence type="ECO:0000313" key="2">
    <source>
        <dbReference type="EMBL" id="SBT55150.1"/>
    </source>
</evidence>
<feature type="transmembrane region" description="Helical" evidence="1">
    <location>
        <begin position="250"/>
        <end position="271"/>
    </location>
</feature>
<protein>
    <submittedName>
        <fullName evidence="2">PIR Superfamily Protein</fullName>
    </submittedName>
</protein>
<dbReference type="EMBL" id="FLRE01001327">
    <property type="protein sequence ID" value="SBT56302.1"/>
    <property type="molecule type" value="Genomic_DNA"/>
</dbReference>
<reference evidence="4 5" key="1">
    <citation type="submission" date="2016-05" db="EMBL/GenBank/DDBJ databases">
        <authorList>
            <person name="Naeem Raeece"/>
        </authorList>
    </citation>
    <scope>NUCLEOTIDE SEQUENCE [LARGE SCALE GENOMIC DNA]</scope>
</reference>
<sequence>MTCPNWSTEELNKFFEKKFDDCAEILETFKHENVKPKSKKGCNSFVKDDIFRNISSPEQICEQFKHMYDSLYGNTGESTRSSSDKYVLVFLNYWLNDKLRDNDKNLLVSVQKFYEKIKENDSSFFKDNLLYENLCNMEYTEFEYMKVLYELYNYKRKIYNIMIHGSTDQSTELCEQYTKACYVKYKESIYKCLNGSYNFLNNLKTFKSTYEISINKSTDHGGKCKSHHLISLPEYDDVLREYNIPKKEQFGSIITMAILVPLLALSFPLIFSNTFTPIRQFIHEKIKNTKHILINVDENGNELLLHSSDFENEILDNVEYNLGYYSVRNF</sequence>
<evidence type="ECO:0000313" key="5">
    <source>
        <dbReference type="Proteomes" id="UP000078555"/>
    </source>
</evidence>
<keyword evidence="1" id="KW-0812">Transmembrane</keyword>
<dbReference type="Proteomes" id="UP000078550">
    <property type="component" value="Unassembled WGS sequence"/>
</dbReference>
<keyword evidence="1" id="KW-1133">Transmembrane helix</keyword>
<name>A0A1A9AF40_PLAOA</name>
<evidence type="ECO:0000313" key="4">
    <source>
        <dbReference type="Proteomes" id="UP000078550"/>
    </source>
</evidence>